<dbReference type="EMBL" id="FRDI01000008">
    <property type="protein sequence ID" value="SHN66668.1"/>
    <property type="molecule type" value="Genomic_DNA"/>
</dbReference>
<reference evidence="3 4" key="1">
    <citation type="submission" date="2016-12" db="EMBL/GenBank/DDBJ databases">
        <authorList>
            <person name="Song W.-J."/>
            <person name="Kurnit D.M."/>
        </authorList>
    </citation>
    <scope>NUCLEOTIDE SEQUENCE [LARGE SCALE GENOMIC DNA]</scope>
    <source>
        <strain evidence="3 4">DSM 11393</strain>
    </source>
</reference>
<feature type="coiled-coil region" evidence="1">
    <location>
        <begin position="114"/>
        <end position="159"/>
    </location>
</feature>
<keyword evidence="1" id="KW-0175">Coiled coil</keyword>
<dbReference type="STRING" id="1121455.SAMN02745728_01672"/>
<evidence type="ECO:0000313" key="3">
    <source>
        <dbReference type="EMBL" id="SHN66668.1"/>
    </source>
</evidence>
<protein>
    <submittedName>
        <fullName evidence="3">Uncharacterized protein</fullName>
    </submittedName>
</protein>
<gene>
    <name evidence="3" type="ORF">SAMN02745728_01672</name>
</gene>
<feature type="region of interest" description="Disordered" evidence="2">
    <location>
        <begin position="231"/>
        <end position="274"/>
    </location>
</feature>
<evidence type="ECO:0000256" key="1">
    <source>
        <dbReference type="SAM" id="Coils"/>
    </source>
</evidence>
<keyword evidence="4" id="KW-1185">Reference proteome</keyword>
<evidence type="ECO:0000256" key="2">
    <source>
        <dbReference type="SAM" id="MobiDB-lite"/>
    </source>
</evidence>
<dbReference type="AlphaFoldDB" id="A0A1M7T7I1"/>
<sequence>MSGEMTFIKATILKITDEAMLVDCCGVEEWLPLSQIDFIGIEGEITTIELPEWLYDQKGFIKHGFEKETETQKQATEPLEEAPETTEAKPFKHDAHFLRSETITVTQDLNDTEKLEYGQEMAEALSNISRLESELDGIRKQFKRQIEGHETNAKSASRLYLTGKEEREIFCDLVADFNTNEMVWTDANPPHDIVKRRPMTDEEKCMQIPLPLNKKTNTPPPPQEILAITAVSESEEAKTDNDENNEEVHDADFTEIPMNDDLAGQSPDDDQPIQ</sequence>
<dbReference type="OrthoDB" id="5460175at2"/>
<evidence type="ECO:0000313" key="4">
    <source>
        <dbReference type="Proteomes" id="UP000186469"/>
    </source>
</evidence>
<name>A0A1M7T7I1_9BACT</name>
<dbReference type="Proteomes" id="UP000186469">
    <property type="component" value="Unassembled WGS sequence"/>
</dbReference>
<dbReference type="RefSeq" id="WP_072697364.1">
    <property type="nucleotide sequence ID" value="NZ_FRDI01000008.1"/>
</dbReference>
<feature type="compositionally biased region" description="Basic and acidic residues" evidence="2">
    <location>
        <begin position="235"/>
        <end position="252"/>
    </location>
</feature>
<accession>A0A1M7T7I1</accession>
<organism evidence="3 4">
    <name type="scientific">Desulfovibrio litoralis DSM 11393</name>
    <dbReference type="NCBI Taxonomy" id="1121455"/>
    <lineage>
        <taxon>Bacteria</taxon>
        <taxon>Pseudomonadati</taxon>
        <taxon>Thermodesulfobacteriota</taxon>
        <taxon>Desulfovibrionia</taxon>
        <taxon>Desulfovibrionales</taxon>
        <taxon>Desulfovibrionaceae</taxon>
        <taxon>Desulfovibrio</taxon>
    </lineage>
</organism>
<feature type="region of interest" description="Disordered" evidence="2">
    <location>
        <begin position="68"/>
        <end position="88"/>
    </location>
</feature>
<proteinExistence type="predicted"/>